<evidence type="ECO:0000313" key="2">
    <source>
        <dbReference type="EMBL" id="VDD97203.1"/>
    </source>
</evidence>
<keyword evidence="3" id="KW-1185">Reference proteome</keyword>
<feature type="transmembrane region" description="Helical" evidence="1">
    <location>
        <begin position="45"/>
        <end position="68"/>
    </location>
</feature>
<dbReference type="OrthoDB" id="10035564at2759"/>
<dbReference type="AlphaFoldDB" id="A0A0N4VP58"/>
<sequence length="114" mass="13164">MGWGRVAEDEIEKLESRITQRRKKKENGLKAGRGMESWQIGGEGILTFSVSMLIVVIWRVIAHFFFGASGRDDFNTFMEQKLLEAKEIENNIIDNYDYEENDDAVEDDDNVDDI</sequence>
<keyword evidence="1" id="KW-1133">Transmembrane helix</keyword>
<dbReference type="EMBL" id="UXUI01013060">
    <property type="protein sequence ID" value="VDD97203.1"/>
    <property type="molecule type" value="Genomic_DNA"/>
</dbReference>
<accession>A0A0N4VP58</accession>
<gene>
    <name evidence="2" type="ORF">EVEC_LOCUS11954</name>
</gene>
<evidence type="ECO:0000313" key="4">
    <source>
        <dbReference type="WBParaSite" id="EVEC_0001278101-mRNA-1"/>
    </source>
</evidence>
<name>A0A0N4VP58_ENTVE</name>
<keyword evidence="1" id="KW-0812">Transmembrane</keyword>
<organism evidence="4">
    <name type="scientific">Enterobius vermicularis</name>
    <name type="common">Human pinworm</name>
    <dbReference type="NCBI Taxonomy" id="51028"/>
    <lineage>
        <taxon>Eukaryota</taxon>
        <taxon>Metazoa</taxon>
        <taxon>Ecdysozoa</taxon>
        <taxon>Nematoda</taxon>
        <taxon>Chromadorea</taxon>
        <taxon>Rhabditida</taxon>
        <taxon>Spirurina</taxon>
        <taxon>Oxyuridomorpha</taxon>
        <taxon>Oxyuroidea</taxon>
        <taxon>Oxyuridae</taxon>
        <taxon>Enterobius</taxon>
    </lineage>
</organism>
<evidence type="ECO:0000313" key="3">
    <source>
        <dbReference type="Proteomes" id="UP000274131"/>
    </source>
</evidence>
<dbReference type="WBParaSite" id="EVEC_0001278101-mRNA-1">
    <property type="protein sequence ID" value="EVEC_0001278101-mRNA-1"/>
    <property type="gene ID" value="EVEC_0001278101"/>
</dbReference>
<keyword evidence="1" id="KW-0472">Membrane</keyword>
<evidence type="ECO:0000256" key="1">
    <source>
        <dbReference type="SAM" id="Phobius"/>
    </source>
</evidence>
<reference evidence="2 3" key="2">
    <citation type="submission" date="2018-10" db="EMBL/GenBank/DDBJ databases">
        <authorList>
            <consortium name="Pathogen Informatics"/>
        </authorList>
    </citation>
    <scope>NUCLEOTIDE SEQUENCE [LARGE SCALE GENOMIC DNA]</scope>
</reference>
<reference evidence="4" key="1">
    <citation type="submission" date="2017-02" db="UniProtKB">
        <authorList>
            <consortium name="WormBaseParasite"/>
        </authorList>
    </citation>
    <scope>IDENTIFICATION</scope>
</reference>
<dbReference type="Proteomes" id="UP000274131">
    <property type="component" value="Unassembled WGS sequence"/>
</dbReference>
<proteinExistence type="predicted"/>
<protein>
    <submittedName>
        <fullName evidence="4">Transmembrane protein</fullName>
    </submittedName>
</protein>